<protein>
    <recommendedName>
        <fullName evidence="2">Protein kinase domain-containing protein</fullName>
    </recommendedName>
</protein>
<dbReference type="InterPro" id="IPR011009">
    <property type="entry name" value="Kinase-like_dom_sf"/>
</dbReference>
<sequence>MFNHIYIEYFEWIPYNNLENIKYLTKGGFSEIYTADWIDGWYEEWDSEEQLVRFGTHDVIFKNVENASQRWFEEAKSHLTISSKYPNVIQCYGLCVAMLMWEILFGQPPFLNYEKDCNLAINIINGMRPKSYQKFL</sequence>
<proteinExistence type="predicted"/>
<accession>U9UV27</accession>
<dbReference type="AlphaFoldDB" id="U9UV27"/>
<evidence type="ECO:0000313" key="1">
    <source>
        <dbReference type="EMBL" id="ESA23552.1"/>
    </source>
</evidence>
<dbReference type="Gene3D" id="1.10.510.10">
    <property type="entry name" value="Transferase(Phosphotransferase) domain 1"/>
    <property type="match status" value="1"/>
</dbReference>
<reference evidence="1" key="1">
    <citation type="submission" date="2013-07" db="EMBL/GenBank/DDBJ databases">
        <title>The genome of an arbuscular mycorrhizal fungus provides insights into the evolution of the oldest plant symbiosis.</title>
        <authorList>
            <consortium name="DOE Joint Genome Institute"/>
            <person name="Tisserant E."/>
            <person name="Malbreil M."/>
            <person name="Kuo A."/>
            <person name="Kohler A."/>
            <person name="Symeonidi A."/>
            <person name="Balestrini R."/>
            <person name="Charron P."/>
            <person name="Duensing N."/>
            <person name="Frei-dit-Frey N."/>
            <person name="Gianinazzi-Pearson V."/>
            <person name="Gilbert B."/>
            <person name="Handa Y."/>
            <person name="Hijri M."/>
            <person name="Kaul R."/>
            <person name="Kawaguchi M."/>
            <person name="Krajinski F."/>
            <person name="Lammers P."/>
            <person name="Lapierre D."/>
            <person name="Masclaux F.G."/>
            <person name="Murat C."/>
            <person name="Morin E."/>
            <person name="Ndikumana S."/>
            <person name="Pagni M."/>
            <person name="Petitpierre D."/>
            <person name="Requena N."/>
            <person name="Rosikiewicz P."/>
            <person name="Riley R."/>
            <person name="Saito K."/>
            <person name="San Clemente H."/>
            <person name="Shapiro H."/>
            <person name="van Tuinen D."/>
            <person name="Becard G."/>
            <person name="Bonfante P."/>
            <person name="Paszkowski U."/>
            <person name="Shachar-Hill Y."/>
            <person name="Young J.P."/>
            <person name="Sanders I.R."/>
            <person name="Henrissat B."/>
            <person name="Rensing S.A."/>
            <person name="Grigoriev I.V."/>
            <person name="Corradi N."/>
            <person name="Roux C."/>
            <person name="Martin F."/>
        </authorList>
    </citation>
    <scope>NUCLEOTIDE SEQUENCE</scope>
    <source>
        <strain evidence="1">DAOM 197198</strain>
    </source>
</reference>
<evidence type="ECO:0008006" key="2">
    <source>
        <dbReference type="Google" id="ProtNLM"/>
    </source>
</evidence>
<dbReference type="HOGENOM" id="CLU_1876508_0_0_1"/>
<dbReference type="SUPFAM" id="SSF56112">
    <property type="entry name" value="Protein kinase-like (PK-like)"/>
    <property type="match status" value="1"/>
</dbReference>
<name>U9UV27_RHIID</name>
<gene>
    <name evidence="1" type="ORF">GLOINDRAFT_15322</name>
</gene>
<organism evidence="1">
    <name type="scientific">Rhizophagus irregularis (strain DAOM 181602 / DAOM 197198 / MUCL 43194)</name>
    <name type="common">Arbuscular mycorrhizal fungus</name>
    <name type="synonym">Glomus intraradices</name>
    <dbReference type="NCBI Taxonomy" id="747089"/>
    <lineage>
        <taxon>Eukaryota</taxon>
        <taxon>Fungi</taxon>
        <taxon>Fungi incertae sedis</taxon>
        <taxon>Mucoromycota</taxon>
        <taxon>Glomeromycotina</taxon>
        <taxon>Glomeromycetes</taxon>
        <taxon>Glomerales</taxon>
        <taxon>Glomeraceae</taxon>
        <taxon>Rhizophagus</taxon>
    </lineage>
</organism>
<dbReference type="EMBL" id="KI274681">
    <property type="protein sequence ID" value="ESA23552.1"/>
    <property type="molecule type" value="Genomic_DNA"/>
</dbReference>